<dbReference type="OrthoDB" id="5874790at2759"/>
<organism evidence="3">
    <name type="scientific">Caenorhabditis remanei</name>
    <name type="common">Caenorhabditis vulgaris</name>
    <dbReference type="NCBI Taxonomy" id="31234"/>
    <lineage>
        <taxon>Eukaryota</taxon>
        <taxon>Metazoa</taxon>
        <taxon>Ecdysozoa</taxon>
        <taxon>Nematoda</taxon>
        <taxon>Chromadorea</taxon>
        <taxon>Rhabditida</taxon>
        <taxon>Rhabditina</taxon>
        <taxon>Rhabditomorpha</taxon>
        <taxon>Rhabditoidea</taxon>
        <taxon>Rhabditidae</taxon>
        <taxon>Peloderinae</taxon>
        <taxon>Caenorhabditis</taxon>
    </lineage>
</organism>
<feature type="compositionally biased region" description="Basic residues" evidence="1">
    <location>
        <begin position="524"/>
        <end position="533"/>
    </location>
</feature>
<feature type="compositionally biased region" description="Gly residues" evidence="1">
    <location>
        <begin position="590"/>
        <end position="621"/>
    </location>
</feature>
<feature type="compositionally biased region" description="Polar residues" evidence="1">
    <location>
        <begin position="509"/>
        <end position="518"/>
    </location>
</feature>
<dbReference type="InParanoid" id="E3MNL7"/>
<proteinExistence type="predicted"/>
<reference evidence="2" key="1">
    <citation type="submission" date="2007-07" db="EMBL/GenBank/DDBJ databases">
        <title>PCAP assembly of the Caenorhabditis remanei genome.</title>
        <authorList>
            <consortium name="The Caenorhabditis remanei Sequencing Consortium"/>
            <person name="Wilson R.K."/>
        </authorList>
    </citation>
    <scope>NUCLEOTIDE SEQUENCE [LARGE SCALE GENOMIC DNA]</scope>
    <source>
        <strain evidence="2">PB4641</strain>
    </source>
</reference>
<feature type="region of interest" description="Disordered" evidence="1">
    <location>
        <begin position="227"/>
        <end position="271"/>
    </location>
</feature>
<feature type="compositionally biased region" description="Basic residues" evidence="1">
    <location>
        <begin position="578"/>
        <end position="589"/>
    </location>
</feature>
<dbReference type="FunCoup" id="E3MNL7">
    <property type="interactions" value="249"/>
</dbReference>
<dbReference type="EMBL" id="DS268460">
    <property type="protein sequence ID" value="EFP06107.1"/>
    <property type="molecule type" value="Genomic_DNA"/>
</dbReference>
<evidence type="ECO:0000313" key="3">
    <source>
        <dbReference type="Proteomes" id="UP000008281"/>
    </source>
</evidence>
<dbReference type="AlphaFoldDB" id="E3MNL7"/>
<feature type="region of interest" description="Disordered" evidence="1">
    <location>
        <begin position="578"/>
        <end position="646"/>
    </location>
</feature>
<dbReference type="STRING" id="31234.E3MNL7"/>
<evidence type="ECO:0000313" key="2">
    <source>
        <dbReference type="EMBL" id="EFP06107.1"/>
    </source>
</evidence>
<feature type="region of interest" description="Disordered" evidence="1">
    <location>
        <begin position="509"/>
        <end position="548"/>
    </location>
</feature>
<feature type="compositionally biased region" description="Basic and acidic residues" evidence="1">
    <location>
        <begin position="534"/>
        <end position="548"/>
    </location>
</feature>
<name>E3MNL7_CAERE</name>
<accession>E3MNL7</accession>
<dbReference type="Proteomes" id="UP000008281">
    <property type="component" value="Unassembled WGS sequence"/>
</dbReference>
<sequence>MNQTEPSLVNELLSDLRRACESEYDTLAAAALEHARENACHPIDFSTDRAIRHALLHFKQREPADDSAHYLFKSPVFTVENVEVVSGIRSEGQSLIPKVEKVLKVSAVNSQLTIPDISKKCEVKMDFRRPPPKSRLIEDDVAFSMIKSSPQVSVLADATTICHLMTPSWESRDYEFGCPIQVRETRIDGATTKKIVVVSKPMPSNTISRASIQRKAMKQQLRNQFLQDHPKKPKSRPPPPPNPKPSTSSESHDSQESSESMDDAPESSSSQDFLDGILSEMQKIDKNSDGIKGKPEDSTYQYAIFRIGDARILVRSNSPYSMLELGEKKHSFLENLKKVTFEPRIEYLPNGGAMELGAEEWIWNYTKSVFKMSESHLLYRTSYKIDHVLQIDGISMRIDKQEPPPDALGILSSRSVMMEQMIAQLESLEPGDYMAFQEKDRPLRVVAKCEPDHRDGVSIEAMRIKRDDCQKSSDRLKDEDFFHGFCRDVPLQWQIVQGRAPQMLLAKDSPTSQFMPSKNSREKLQRKKTNFKRKIQEKEAEREEAKRNKTIDWDDPNLYADFTNPSIVPMDYVKKTSKFRRGGRGRGHRGMGGAFRGRGGAYRGRGRGRGGGGASERGGASGESRNADGSGPSTSSSSTLEYPMIP</sequence>
<keyword evidence="3" id="KW-1185">Reference proteome</keyword>
<protein>
    <submittedName>
        <fullName evidence="2">Uncharacterized protein</fullName>
    </submittedName>
</protein>
<evidence type="ECO:0000256" key="1">
    <source>
        <dbReference type="SAM" id="MobiDB-lite"/>
    </source>
</evidence>
<gene>
    <name evidence="2" type="ORF">CRE_05836</name>
</gene>
<dbReference type="eggNOG" id="ENOG502SD2D">
    <property type="taxonomic scope" value="Eukaryota"/>
</dbReference>
<feature type="compositionally biased region" description="Low complexity" evidence="1">
    <location>
        <begin position="629"/>
        <end position="639"/>
    </location>
</feature>
<dbReference type="HOGENOM" id="CLU_015438_0_0_1"/>